<dbReference type="GO" id="GO:0009507">
    <property type="term" value="C:chloroplast"/>
    <property type="evidence" value="ECO:0007669"/>
    <property type="project" value="TreeGrafter"/>
</dbReference>
<dbReference type="SUPFAM" id="SSF48113">
    <property type="entry name" value="Heme-dependent peroxidases"/>
    <property type="match status" value="1"/>
</dbReference>
<evidence type="ECO:0000256" key="3">
    <source>
        <dbReference type="SAM" id="SignalP"/>
    </source>
</evidence>
<dbReference type="GO" id="GO:0000302">
    <property type="term" value="P:response to reactive oxygen species"/>
    <property type="evidence" value="ECO:0007669"/>
    <property type="project" value="TreeGrafter"/>
</dbReference>
<reference evidence="5 6" key="1">
    <citation type="submission" date="2024-01" db="EMBL/GenBank/DDBJ databases">
        <title>The genomes of 5 underutilized Papilionoideae crops provide insights into root nodulation and disease resistance.</title>
        <authorList>
            <person name="Yuan L."/>
        </authorList>
    </citation>
    <scope>NUCLEOTIDE SEQUENCE [LARGE SCALE GENOMIC DNA]</scope>
    <source>
        <strain evidence="5">LY-2023</strain>
        <tissue evidence="5">Leaf</tissue>
    </source>
</reference>
<feature type="chain" id="PRO_5042968106" description="Plant heme peroxidase family profile domain-containing protein" evidence="3">
    <location>
        <begin position="24"/>
        <end position="83"/>
    </location>
</feature>
<dbReference type="Proteomes" id="UP001359559">
    <property type="component" value="Unassembled WGS sequence"/>
</dbReference>
<dbReference type="InterPro" id="IPR002016">
    <property type="entry name" value="Haem_peroxidase"/>
</dbReference>
<accession>A0AAN9FQ84</accession>
<gene>
    <name evidence="5" type="ORF">RJT34_24187</name>
</gene>
<dbReference type="EMBL" id="JAYKXN010000006">
    <property type="protein sequence ID" value="KAK7279141.1"/>
    <property type="molecule type" value="Genomic_DNA"/>
</dbReference>
<dbReference type="GO" id="GO:0020037">
    <property type="term" value="F:heme binding"/>
    <property type="evidence" value="ECO:0007669"/>
    <property type="project" value="InterPro"/>
</dbReference>
<keyword evidence="3" id="KW-0732">Signal</keyword>
<keyword evidence="1" id="KW-0560">Oxidoreductase</keyword>
<feature type="signal peptide" evidence="3">
    <location>
        <begin position="1"/>
        <end position="23"/>
    </location>
</feature>
<sequence>MHGYLLWLFILGLGLDLISLTAPIKLTHGANNGLDIPVRLLEPIKEQFPTLSYAEFYQLAGVVALEVTGGPGIFHPGKEAIDL</sequence>
<dbReference type="GO" id="GO:0042744">
    <property type="term" value="P:hydrogen peroxide catabolic process"/>
    <property type="evidence" value="ECO:0007669"/>
    <property type="project" value="TreeGrafter"/>
</dbReference>
<dbReference type="AlphaFoldDB" id="A0AAN9FQ84"/>
<evidence type="ECO:0000256" key="2">
    <source>
        <dbReference type="RuleBase" id="RU004241"/>
    </source>
</evidence>
<dbReference type="GO" id="GO:0034599">
    <property type="term" value="P:cellular response to oxidative stress"/>
    <property type="evidence" value="ECO:0007669"/>
    <property type="project" value="InterPro"/>
</dbReference>
<dbReference type="GO" id="GO:0004601">
    <property type="term" value="F:peroxidase activity"/>
    <property type="evidence" value="ECO:0007669"/>
    <property type="project" value="InterPro"/>
</dbReference>
<evidence type="ECO:0000313" key="6">
    <source>
        <dbReference type="Proteomes" id="UP001359559"/>
    </source>
</evidence>
<dbReference type="InterPro" id="IPR002207">
    <property type="entry name" value="Peroxidase_I"/>
</dbReference>
<dbReference type="PANTHER" id="PTHR31356:SF59">
    <property type="entry name" value="L-ASCORBATE PEROXIDASE 1, CYTOSOLIC"/>
    <property type="match status" value="1"/>
</dbReference>
<dbReference type="PANTHER" id="PTHR31356">
    <property type="entry name" value="THYLAKOID LUMENAL 29 KDA PROTEIN, CHLOROPLASTIC-RELATED"/>
    <property type="match status" value="1"/>
</dbReference>
<evidence type="ECO:0000313" key="5">
    <source>
        <dbReference type="EMBL" id="KAK7279141.1"/>
    </source>
</evidence>
<feature type="domain" description="Plant heme peroxidase family profile" evidence="4">
    <location>
        <begin position="25"/>
        <end position="77"/>
    </location>
</feature>
<comment type="similarity">
    <text evidence="2">Belongs to the peroxidase family.</text>
</comment>
<evidence type="ECO:0000256" key="1">
    <source>
        <dbReference type="ARBA" id="ARBA00023002"/>
    </source>
</evidence>
<dbReference type="PRINTS" id="PR00459">
    <property type="entry name" value="ASPEROXIDASE"/>
</dbReference>
<protein>
    <recommendedName>
        <fullName evidence="4">Plant heme peroxidase family profile domain-containing protein</fullName>
    </recommendedName>
</protein>
<organism evidence="5 6">
    <name type="scientific">Clitoria ternatea</name>
    <name type="common">Butterfly pea</name>
    <dbReference type="NCBI Taxonomy" id="43366"/>
    <lineage>
        <taxon>Eukaryota</taxon>
        <taxon>Viridiplantae</taxon>
        <taxon>Streptophyta</taxon>
        <taxon>Embryophyta</taxon>
        <taxon>Tracheophyta</taxon>
        <taxon>Spermatophyta</taxon>
        <taxon>Magnoliopsida</taxon>
        <taxon>eudicotyledons</taxon>
        <taxon>Gunneridae</taxon>
        <taxon>Pentapetalae</taxon>
        <taxon>rosids</taxon>
        <taxon>fabids</taxon>
        <taxon>Fabales</taxon>
        <taxon>Fabaceae</taxon>
        <taxon>Papilionoideae</taxon>
        <taxon>50 kb inversion clade</taxon>
        <taxon>NPAAA clade</taxon>
        <taxon>indigoferoid/millettioid clade</taxon>
        <taxon>Phaseoleae</taxon>
        <taxon>Clitoria</taxon>
    </lineage>
</organism>
<dbReference type="InterPro" id="IPR010255">
    <property type="entry name" value="Haem_peroxidase_sf"/>
</dbReference>
<dbReference type="Pfam" id="PF00141">
    <property type="entry name" value="peroxidase"/>
    <property type="match status" value="1"/>
</dbReference>
<dbReference type="InterPro" id="IPR044831">
    <property type="entry name" value="Ccp1-like"/>
</dbReference>
<dbReference type="Gene3D" id="1.10.520.10">
    <property type="match status" value="1"/>
</dbReference>
<comment type="caution">
    <text evidence="5">The sequence shown here is derived from an EMBL/GenBank/DDBJ whole genome shotgun (WGS) entry which is preliminary data.</text>
</comment>
<keyword evidence="6" id="KW-1185">Reference proteome</keyword>
<proteinExistence type="inferred from homology"/>
<evidence type="ECO:0000259" key="4">
    <source>
        <dbReference type="Pfam" id="PF00141"/>
    </source>
</evidence>
<name>A0AAN9FQ84_CLITE</name>